<dbReference type="Pfam" id="PF10708">
    <property type="entry name" value="DUF2510"/>
    <property type="match status" value="1"/>
</dbReference>
<comment type="caution">
    <text evidence="5">The sequence shown here is derived from an EMBL/GenBank/DDBJ whole genome shotgun (WGS) entry which is preliminary data.</text>
</comment>
<evidence type="ECO:0000313" key="5">
    <source>
        <dbReference type="EMBL" id="MCV7381692.1"/>
    </source>
</evidence>
<dbReference type="Pfam" id="PF14230">
    <property type="entry name" value="DUF4333"/>
    <property type="match status" value="1"/>
</dbReference>
<evidence type="ECO:0000259" key="4">
    <source>
        <dbReference type="Pfam" id="PF14230"/>
    </source>
</evidence>
<reference evidence="5" key="1">
    <citation type="submission" date="2020-07" db="EMBL/GenBank/DDBJ databases">
        <authorList>
            <person name="Pettersson B.M.F."/>
            <person name="Behra P.R.K."/>
            <person name="Ramesh M."/>
            <person name="Das S."/>
            <person name="Dasgupta S."/>
            <person name="Kirsebom L.A."/>
        </authorList>
    </citation>
    <scope>NUCLEOTIDE SEQUENCE</scope>
    <source>
        <strain evidence="5">CCUG 55640</strain>
    </source>
</reference>
<name>A0AA41XVM4_9MYCO</name>
<dbReference type="AlphaFoldDB" id="A0AA41XVM4"/>
<proteinExistence type="predicted"/>
<accession>A0AA41XVM4</accession>
<keyword evidence="2" id="KW-1133">Transmembrane helix</keyword>
<protein>
    <submittedName>
        <fullName evidence="5">DUF4333 domain-containing protein</fullName>
    </submittedName>
</protein>
<keyword evidence="2" id="KW-0472">Membrane</keyword>
<evidence type="ECO:0000259" key="3">
    <source>
        <dbReference type="Pfam" id="PF10708"/>
    </source>
</evidence>
<feature type="domain" description="DUF4333" evidence="4">
    <location>
        <begin position="101"/>
        <end position="174"/>
    </location>
</feature>
<feature type="transmembrane region" description="Helical" evidence="2">
    <location>
        <begin position="84"/>
        <end position="108"/>
    </location>
</feature>
<feature type="compositionally biased region" description="Pro residues" evidence="1">
    <location>
        <begin position="39"/>
        <end position="75"/>
    </location>
</feature>
<evidence type="ECO:0000256" key="1">
    <source>
        <dbReference type="SAM" id="MobiDB-lite"/>
    </source>
</evidence>
<feature type="region of interest" description="Disordered" evidence="1">
    <location>
        <begin position="1"/>
        <end position="77"/>
    </location>
</feature>
<dbReference type="Proteomes" id="UP001141650">
    <property type="component" value="Unassembled WGS sequence"/>
</dbReference>
<keyword evidence="2" id="KW-0812">Transmembrane</keyword>
<dbReference type="InterPro" id="IPR018929">
    <property type="entry name" value="DUF2510"/>
</dbReference>
<evidence type="ECO:0000313" key="6">
    <source>
        <dbReference type="Proteomes" id="UP001141650"/>
    </source>
</evidence>
<evidence type="ECO:0000256" key="2">
    <source>
        <dbReference type="SAM" id="Phobius"/>
    </source>
</evidence>
<feature type="domain" description="DUF2510" evidence="3">
    <location>
        <begin position="10"/>
        <end position="42"/>
    </location>
</feature>
<dbReference type="EMBL" id="JACKVH010000023">
    <property type="protein sequence ID" value="MCV7381692.1"/>
    <property type="molecule type" value="Genomic_DNA"/>
</dbReference>
<reference evidence="5" key="2">
    <citation type="journal article" date="2022" name="BMC Genomics">
        <title>Comparative genome analysis of mycobacteria focusing on tRNA and non-coding RNA.</title>
        <authorList>
            <person name="Behra P.R.K."/>
            <person name="Pettersson B.M.F."/>
            <person name="Ramesh M."/>
            <person name="Das S."/>
            <person name="Dasgupta S."/>
            <person name="Kirsebom L.A."/>
        </authorList>
    </citation>
    <scope>NUCLEOTIDE SEQUENCE</scope>
    <source>
        <strain evidence="5">CCUG 55640</strain>
    </source>
</reference>
<dbReference type="InterPro" id="IPR025637">
    <property type="entry name" value="DUF4333"/>
</dbReference>
<sequence>MEDLLMATPAGWYDDPENPHAQRYWDGPSWTPHRQAKPVPQPIPQPAAFPPPSPFPPAPAGPQPRWSPPGQPPGVTPRRSRTPLIIAVAVAVVVIGGIVSVVVFLSLFGEKTIVADKAAKTLTNAVSRQNGFIPTDTSCPSGVKAKVGATFECHFTGPDGTNVTSHMKVTKVNGDDVELDMRWGEDGG</sequence>
<gene>
    <name evidence="5" type="ORF">H7K38_24045</name>
</gene>
<organism evidence="5 6">
    <name type="scientific">Mycobacterium alsense</name>
    <dbReference type="NCBI Taxonomy" id="324058"/>
    <lineage>
        <taxon>Bacteria</taxon>
        <taxon>Bacillati</taxon>
        <taxon>Actinomycetota</taxon>
        <taxon>Actinomycetes</taxon>
        <taxon>Mycobacteriales</taxon>
        <taxon>Mycobacteriaceae</taxon>
        <taxon>Mycobacterium</taxon>
    </lineage>
</organism>